<keyword evidence="1" id="KW-0472">Membrane</keyword>
<name>A0A7Z2VF06_9BACL</name>
<gene>
    <name evidence="2" type="ORF">HH215_00330</name>
</gene>
<dbReference type="EMBL" id="CP051680">
    <property type="protein sequence ID" value="QJD81777.1"/>
    <property type="molecule type" value="Genomic_DNA"/>
</dbReference>
<organism evidence="2 3">
    <name type="scientific">Cohnella herbarum</name>
    <dbReference type="NCBI Taxonomy" id="2728023"/>
    <lineage>
        <taxon>Bacteria</taxon>
        <taxon>Bacillati</taxon>
        <taxon>Bacillota</taxon>
        <taxon>Bacilli</taxon>
        <taxon>Bacillales</taxon>
        <taxon>Paenibacillaceae</taxon>
        <taxon>Cohnella</taxon>
    </lineage>
</organism>
<evidence type="ECO:0000313" key="2">
    <source>
        <dbReference type="EMBL" id="QJD81777.1"/>
    </source>
</evidence>
<dbReference type="AlphaFoldDB" id="A0A7Z2VF06"/>
<proteinExistence type="predicted"/>
<keyword evidence="1" id="KW-0812">Transmembrane</keyword>
<accession>A0A7Z2VF06</accession>
<sequence>MNKQLDPLKKAYDEIVIPEQLAAVTEAAIERARNERKRQRQKRTNRWVTRFTATAAGLFILFAVSVNTMPALASSLEDVPGLGKLVRILQFNQGSAGGGVITDSTDINVISLQKKDDLEHIAIHFQQNNQNQQHVNSFSVRYSEYPNTMTFAIGGVRRFTAEQDLAALLKSDLIEDAYLVVSLDDSLVRFNITLKKNVVYEVKEFKEPAQVVLTLKPDTSETSPPPVYSVRTASSPFGESQGIYEETLLGIEGVRTLKDRQGTFFVEAGYYGTEAEARTFLDELKTIYGFTDNLYIEKREALQVPEAINIDETVR</sequence>
<keyword evidence="1" id="KW-1133">Transmembrane helix</keyword>
<dbReference type="RefSeq" id="WP_169278083.1">
    <property type="nucleotide sequence ID" value="NZ_CP051680.1"/>
</dbReference>
<evidence type="ECO:0000256" key="1">
    <source>
        <dbReference type="SAM" id="Phobius"/>
    </source>
</evidence>
<dbReference type="Proteomes" id="UP000502248">
    <property type="component" value="Chromosome"/>
</dbReference>
<protein>
    <submittedName>
        <fullName evidence="2">DUF4179 domain-containing protein</fullName>
    </submittedName>
</protein>
<reference evidence="2 3" key="1">
    <citation type="submission" date="2020-04" db="EMBL/GenBank/DDBJ databases">
        <title>Genome sequencing of novel species.</title>
        <authorList>
            <person name="Heo J."/>
            <person name="Kim S.-J."/>
            <person name="Kim J.-S."/>
            <person name="Hong S.-B."/>
            <person name="Kwon S.-W."/>
        </authorList>
    </citation>
    <scope>NUCLEOTIDE SEQUENCE [LARGE SCALE GENOMIC DNA]</scope>
    <source>
        <strain evidence="2 3">MFER-1</strain>
    </source>
</reference>
<evidence type="ECO:0000313" key="3">
    <source>
        <dbReference type="Proteomes" id="UP000502248"/>
    </source>
</evidence>
<keyword evidence="3" id="KW-1185">Reference proteome</keyword>
<dbReference type="KEGG" id="cheb:HH215_00330"/>
<feature type="transmembrane region" description="Helical" evidence="1">
    <location>
        <begin position="47"/>
        <end position="66"/>
    </location>
</feature>